<keyword evidence="4" id="KW-1185">Reference proteome</keyword>
<dbReference type="Proteomes" id="UP000234950">
    <property type="component" value="Unassembled WGS sequence"/>
</dbReference>
<feature type="signal peptide" evidence="2">
    <location>
        <begin position="1"/>
        <end position="20"/>
    </location>
</feature>
<feature type="chain" id="PRO_5038894843" evidence="2">
    <location>
        <begin position="21"/>
        <end position="106"/>
    </location>
</feature>
<feature type="region of interest" description="Disordered" evidence="1">
    <location>
        <begin position="27"/>
        <end position="106"/>
    </location>
</feature>
<feature type="compositionally biased region" description="Low complexity" evidence="1">
    <location>
        <begin position="37"/>
        <end position="95"/>
    </location>
</feature>
<evidence type="ECO:0000313" key="4">
    <source>
        <dbReference type="Proteomes" id="UP000234950"/>
    </source>
</evidence>
<dbReference type="RefSeq" id="WP_101648193.1">
    <property type="nucleotide sequence ID" value="NZ_PGVE01000044.1"/>
</dbReference>
<dbReference type="EMBL" id="PGVE01000044">
    <property type="protein sequence ID" value="PLS04266.1"/>
    <property type="molecule type" value="Genomic_DNA"/>
</dbReference>
<evidence type="ECO:0000256" key="2">
    <source>
        <dbReference type="SAM" id="SignalP"/>
    </source>
</evidence>
<evidence type="ECO:0000256" key="1">
    <source>
        <dbReference type="SAM" id="MobiDB-lite"/>
    </source>
</evidence>
<name>A0A2N5HFF8_9BACI</name>
<accession>A0A2N5HFF8</accession>
<dbReference type="OrthoDB" id="2944009at2"/>
<protein>
    <submittedName>
        <fullName evidence="3">Uncharacterized protein</fullName>
    </submittedName>
</protein>
<keyword evidence="2" id="KW-0732">Signal</keyword>
<proteinExistence type="predicted"/>
<organism evidence="3 4">
    <name type="scientific">Neobacillus cucumis</name>
    <dbReference type="NCBI Taxonomy" id="1740721"/>
    <lineage>
        <taxon>Bacteria</taxon>
        <taxon>Bacillati</taxon>
        <taxon>Bacillota</taxon>
        <taxon>Bacilli</taxon>
        <taxon>Bacillales</taxon>
        <taxon>Bacillaceae</taxon>
        <taxon>Neobacillus</taxon>
    </lineage>
</organism>
<evidence type="ECO:0000313" key="3">
    <source>
        <dbReference type="EMBL" id="PLS04266.1"/>
    </source>
</evidence>
<sequence>MEKKKFTSWGVSFASLALFAGMMSYMGFTKKDPTSNTTTVAQSQVTPQSSTQQSESNSNQDSSVTYEVPSQSTDTNQSQQSSDQSVSEDSSFPSQHGGFDTTTGGT</sequence>
<gene>
    <name evidence="3" type="ORF">CVD27_12250</name>
</gene>
<dbReference type="AlphaFoldDB" id="A0A2N5HFF8"/>
<reference evidence="3 4" key="1">
    <citation type="submission" date="2017-11" db="EMBL/GenBank/DDBJ databases">
        <title>Comparitive Functional Genomics of Dry Heat Resistant strains isolated from the Viking Spacecraft.</title>
        <authorList>
            <person name="Seuylemezian A."/>
            <person name="Cooper K."/>
            <person name="Vaishampayan P."/>
        </authorList>
    </citation>
    <scope>NUCLEOTIDE SEQUENCE [LARGE SCALE GENOMIC DNA]</scope>
    <source>
        <strain evidence="3 4">V32-6</strain>
    </source>
</reference>
<comment type="caution">
    <text evidence="3">The sequence shown here is derived from an EMBL/GenBank/DDBJ whole genome shotgun (WGS) entry which is preliminary data.</text>
</comment>